<dbReference type="WBParaSite" id="GPUH_0002094201-mRNA-1">
    <property type="protein sequence ID" value="GPUH_0002094201-mRNA-1"/>
    <property type="gene ID" value="GPUH_0002094201"/>
</dbReference>
<keyword evidence="3" id="KW-1185">Reference proteome</keyword>
<reference evidence="2 3" key="2">
    <citation type="submission" date="2018-11" db="EMBL/GenBank/DDBJ databases">
        <authorList>
            <consortium name="Pathogen Informatics"/>
        </authorList>
    </citation>
    <scope>NUCLEOTIDE SEQUENCE [LARGE SCALE GENOMIC DNA]</scope>
</reference>
<reference evidence="4" key="1">
    <citation type="submission" date="2016-06" db="UniProtKB">
        <authorList>
            <consortium name="WormBaseParasite"/>
        </authorList>
    </citation>
    <scope>IDENTIFICATION</scope>
</reference>
<dbReference type="AlphaFoldDB" id="A0A183EIX6"/>
<gene>
    <name evidence="2" type="ORF">GPUH_LOCUS20918</name>
</gene>
<evidence type="ECO:0000313" key="4">
    <source>
        <dbReference type="WBParaSite" id="GPUH_0002094201-mRNA-1"/>
    </source>
</evidence>
<feature type="region of interest" description="Disordered" evidence="1">
    <location>
        <begin position="180"/>
        <end position="211"/>
    </location>
</feature>
<organism evidence="4">
    <name type="scientific">Gongylonema pulchrum</name>
    <dbReference type="NCBI Taxonomy" id="637853"/>
    <lineage>
        <taxon>Eukaryota</taxon>
        <taxon>Metazoa</taxon>
        <taxon>Ecdysozoa</taxon>
        <taxon>Nematoda</taxon>
        <taxon>Chromadorea</taxon>
        <taxon>Rhabditida</taxon>
        <taxon>Spirurina</taxon>
        <taxon>Spiruromorpha</taxon>
        <taxon>Spiruroidea</taxon>
        <taxon>Gongylonematidae</taxon>
        <taxon>Gongylonema</taxon>
    </lineage>
</organism>
<name>A0A183EIX6_9BILA</name>
<sequence>MFPDLVRPMDQPHSTTAMFLNQSNTADMDLSELLLVNSTNKTGHVAYSEDEDSTFGNVTKENLRNLCTGSVNSSTAECLLSTNLSAAGMMELSATVDDSDPDLLNSSLETSQEEALNSEPLFLAEDLHAGELNAALKSDSAEADPNTRTDPRISRARGLLVTIRGAADALLHLLRTVTSGAGGDHDSSDEDDSLPNLNASTVSRIHENSMK</sequence>
<evidence type="ECO:0000313" key="3">
    <source>
        <dbReference type="Proteomes" id="UP000271098"/>
    </source>
</evidence>
<proteinExistence type="predicted"/>
<evidence type="ECO:0000313" key="2">
    <source>
        <dbReference type="EMBL" id="VDN37111.1"/>
    </source>
</evidence>
<accession>A0A183EIX6</accession>
<protein>
    <submittedName>
        <fullName evidence="4">RNASEK-C17orf49 readthrough (Non-protein coding)</fullName>
    </submittedName>
</protein>
<evidence type="ECO:0000256" key="1">
    <source>
        <dbReference type="SAM" id="MobiDB-lite"/>
    </source>
</evidence>
<dbReference type="Proteomes" id="UP000271098">
    <property type="component" value="Unassembled WGS sequence"/>
</dbReference>
<dbReference type="EMBL" id="UYRT01091453">
    <property type="protein sequence ID" value="VDN37111.1"/>
    <property type="molecule type" value="Genomic_DNA"/>
</dbReference>